<protein>
    <submittedName>
        <fullName evidence="2">Phage holin family protein</fullName>
    </submittedName>
</protein>
<sequence>MKSLAVKIAIALVFNAITLWVASVLPGVRLGSGFLWAVVVFTAATLLVKPLVTGLLRRRWDQRQQAGGQERRTWLMTKVSTLGASLLATLAVLILTSLFSQGFAITSLFGWIAATIVIWLASFIYDFVDDGLEARAHQLLGGSANPGKP</sequence>
<evidence type="ECO:0000313" key="2">
    <source>
        <dbReference type="EMBL" id="UYV95954.1"/>
    </source>
</evidence>
<keyword evidence="1" id="KW-0812">Transmembrane</keyword>
<name>A0AAX3EDY2_PAEUR</name>
<feature type="transmembrane region" description="Helical" evidence="1">
    <location>
        <begin position="73"/>
        <end position="96"/>
    </location>
</feature>
<evidence type="ECO:0000256" key="1">
    <source>
        <dbReference type="SAM" id="Phobius"/>
    </source>
</evidence>
<evidence type="ECO:0000313" key="3">
    <source>
        <dbReference type="Proteomes" id="UP001163293"/>
    </source>
</evidence>
<feature type="transmembrane region" description="Helical" evidence="1">
    <location>
        <begin position="108"/>
        <end position="128"/>
    </location>
</feature>
<organism evidence="2 3">
    <name type="scientific">Paenarthrobacter ureafaciens</name>
    <dbReference type="NCBI Taxonomy" id="37931"/>
    <lineage>
        <taxon>Bacteria</taxon>
        <taxon>Bacillati</taxon>
        <taxon>Actinomycetota</taxon>
        <taxon>Actinomycetes</taxon>
        <taxon>Micrococcales</taxon>
        <taxon>Micrococcaceae</taxon>
        <taxon>Paenarthrobacter</taxon>
    </lineage>
</organism>
<dbReference type="EMBL" id="CP101185">
    <property type="protein sequence ID" value="UYV95954.1"/>
    <property type="molecule type" value="Genomic_DNA"/>
</dbReference>
<feature type="transmembrane region" description="Helical" evidence="1">
    <location>
        <begin position="7"/>
        <end position="28"/>
    </location>
</feature>
<feature type="transmembrane region" description="Helical" evidence="1">
    <location>
        <begin position="34"/>
        <end position="52"/>
    </location>
</feature>
<dbReference type="GeneID" id="79884530"/>
<dbReference type="RefSeq" id="WP_069694972.1">
    <property type="nucleotide sequence ID" value="NZ_CP014574.1"/>
</dbReference>
<dbReference type="AlphaFoldDB" id="A0AAX3EDY2"/>
<dbReference type="Proteomes" id="UP001163293">
    <property type="component" value="Chromosome"/>
</dbReference>
<keyword evidence="1" id="KW-0472">Membrane</keyword>
<keyword evidence="3" id="KW-1185">Reference proteome</keyword>
<proteinExistence type="predicted"/>
<keyword evidence="1" id="KW-1133">Transmembrane helix</keyword>
<reference evidence="2" key="1">
    <citation type="submission" date="2022-07" db="EMBL/GenBank/DDBJ databases">
        <authorList>
            <person name="Wu T."/>
        </authorList>
    </citation>
    <scope>NUCLEOTIDE SEQUENCE</scope>
    <source>
        <strain evidence="2">SD-1</strain>
    </source>
</reference>
<gene>
    <name evidence="2" type="ORF">NL394_12770</name>
</gene>
<accession>A0AAX3EDY2</accession>